<keyword evidence="12" id="KW-1185">Reference proteome</keyword>
<sequence>MREAAGGGVLLACALLLALLVRRIACEHNDTQLQLQDELFTYNSKDSLSNFTEFTRNYGYYSEEHVVITKDGYILFLFRIPKGKNCNGSVKEPPILLMHGLLMSADSWLDAGPSSGLAFLLADACYDTWVGNMRGNYYGRRHVNLDPDTDSEFWDFNTEEMGVYDLPATIDYVLEHTDSNDIMYVGFSQGCRLLFTMASETSGYVEKIRIAINVAPAVRVKYTRSISIRLLTQFYALVSPILKKPRQLEVLQKGGLIQTATAFVCKDYNLASTVCQAILAIIDSYDPGSVTTDTIRTLFGHFPAGTSAYTLAFYGQGSISKKFQKYDYGLKKNLQLYGSVVPPLYNLKKSTMPIVLIYGNNDFLVDPRDVRWLSNQLPNVLERYEVSRSTWNHLDNNYSQFSKQLIFPKINQYLSKYSSSGNIS</sequence>
<evidence type="ECO:0000256" key="4">
    <source>
        <dbReference type="ARBA" id="ARBA00022963"/>
    </source>
</evidence>
<dbReference type="EMBL" id="KQ459193">
    <property type="protein sequence ID" value="KPJ03006.1"/>
    <property type="molecule type" value="Genomic_DNA"/>
</dbReference>
<dbReference type="STRING" id="66420.A0A194QHS4"/>
<proteinExistence type="inferred from homology"/>
<gene>
    <name evidence="11" type="ORF">RR46_06164</name>
</gene>
<dbReference type="Pfam" id="PF04083">
    <property type="entry name" value="Abhydro_lipase"/>
    <property type="match status" value="1"/>
</dbReference>
<accession>A0A194QHS4</accession>
<reference evidence="11 12" key="1">
    <citation type="journal article" date="2015" name="Nat. Commun.">
        <title>Outbred genome sequencing and CRISPR/Cas9 gene editing in butterflies.</title>
        <authorList>
            <person name="Li X."/>
            <person name="Fan D."/>
            <person name="Zhang W."/>
            <person name="Liu G."/>
            <person name="Zhang L."/>
            <person name="Zhao L."/>
            <person name="Fang X."/>
            <person name="Chen L."/>
            <person name="Dong Y."/>
            <person name="Chen Y."/>
            <person name="Ding Y."/>
            <person name="Zhao R."/>
            <person name="Feng M."/>
            <person name="Zhu Y."/>
            <person name="Feng Y."/>
            <person name="Jiang X."/>
            <person name="Zhu D."/>
            <person name="Xiang H."/>
            <person name="Feng X."/>
            <person name="Li S."/>
            <person name="Wang J."/>
            <person name="Zhang G."/>
            <person name="Kronforst M.R."/>
            <person name="Wang W."/>
        </authorList>
    </citation>
    <scope>NUCLEOTIDE SEQUENCE [LARGE SCALE GENOMIC DNA]</scope>
    <source>
        <strain evidence="11">Ya'a_city_454_Px</strain>
        <tissue evidence="11">Whole body</tissue>
    </source>
</reference>
<evidence type="ECO:0000256" key="6">
    <source>
        <dbReference type="ARBA" id="ARBA00023180"/>
    </source>
</evidence>
<feature type="signal peptide" evidence="9">
    <location>
        <begin position="1"/>
        <end position="26"/>
    </location>
</feature>
<keyword evidence="2 9" id="KW-0732">Signal</keyword>
<dbReference type="Proteomes" id="UP000053268">
    <property type="component" value="Unassembled WGS sequence"/>
</dbReference>
<evidence type="ECO:0000256" key="5">
    <source>
        <dbReference type="ARBA" id="ARBA00023098"/>
    </source>
</evidence>
<dbReference type="InterPro" id="IPR029058">
    <property type="entry name" value="AB_hydrolase_fold"/>
</dbReference>
<keyword evidence="5" id="KW-0443">Lipid metabolism</keyword>
<feature type="active site" description="Charge relay system" evidence="8">
    <location>
        <position position="393"/>
    </location>
</feature>
<feature type="chain" id="PRO_5008264337" description="Lipase" evidence="9">
    <location>
        <begin position="27"/>
        <end position="424"/>
    </location>
</feature>
<dbReference type="GO" id="GO:0016042">
    <property type="term" value="P:lipid catabolic process"/>
    <property type="evidence" value="ECO:0007669"/>
    <property type="project" value="UniProtKB-KW"/>
</dbReference>
<keyword evidence="6" id="KW-0325">Glycoprotein</keyword>
<dbReference type="PIRSF" id="PIRSF000862">
    <property type="entry name" value="Steryl_ester_lip"/>
    <property type="match status" value="1"/>
</dbReference>
<dbReference type="Gene3D" id="3.40.50.1820">
    <property type="entry name" value="alpha/beta hydrolase"/>
    <property type="match status" value="1"/>
</dbReference>
<evidence type="ECO:0000256" key="2">
    <source>
        <dbReference type="ARBA" id="ARBA00022729"/>
    </source>
</evidence>
<evidence type="ECO:0000256" key="8">
    <source>
        <dbReference type="PIRSR" id="PIRSR000862-1"/>
    </source>
</evidence>
<dbReference type="SUPFAM" id="SSF53474">
    <property type="entry name" value="alpha/beta-Hydrolases"/>
    <property type="match status" value="1"/>
</dbReference>
<evidence type="ECO:0000313" key="12">
    <source>
        <dbReference type="Proteomes" id="UP000053268"/>
    </source>
</evidence>
<dbReference type="GO" id="GO:0016788">
    <property type="term" value="F:hydrolase activity, acting on ester bonds"/>
    <property type="evidence" value="ECO:0007669"/>
    <property type="project" value="InterPro"/>
</dbReference>
<dbReference type="FunFam" id="3.40.50.1820:FF:000057">
    <property type="entry name" value="Lipase"/>
    <property type="match status" value="1"/>
</dbReference>
<dbReference type="AlphaFoldDB" id="A0A194QHS4"/>
<evidence type="ECO:0000313" key="11">
    <source>
        <dbReference type="EMBL" id="KPJ03006.1"/>
    </source>
</evidence>
<comment type="similarity">
    <text evidence="1 7">Belongs to the AB hydrolase superfamily. Lipase family.</text>
</comment>
<protein>
    <recommendedName>
        <fullName evidence="7">Lipase</fullName>
    </recommendedName>
</protein>
<evidence type="ECO:0000256" key="9">
    <source>
        <dbReference type="SAM" id="SignalP"/>
    </source>
</evidence>
<evidence type="ECO:0000256" key="3">
    <source>
        <dbReference type="ARBA" id="ARBA00022801"/>
    </source>
</evidence>
<dbReference type="InterPro" id="IPR006693">
    <property type="entry name" value="AB_hydrolase_lipase"/>
</dbReference>
<evidence type="ECO:0000256" key="7">
    <source>
        <dbReference type="PIRNR" id="PIRNR000862"/>
    </source>
</evidence>
<organism evidence="11 12">
    <name type="scientific">Papilio xuthus</name>
    <name type="common">Asian swallowtail butterfly</name>
    <dbReference type="NCBI Taxonomy" id="66420"/>
    <lineage>
        <taxon>Eukaryota</taxon>
        <taxon>Metazoa</taxon>
        <taxon>Ecdysozoa</taxon>
        <taxon>Arthropoda</taxon>
        <taxon>Hexapoda</taxon>
        <taxon>Insecta</taxon>
        <taxon>Pterygota</taxon>
        <taxon>Neoptera</taxon>
        <taxon>Endopterygota</taxon>
        <taxon>Lepidoptera</taxon>
        <taxon>Glossata</taxon>
        <taxon>Ditrysia</taxon>
        <taxon>Papilionoidea</taxon>
        <taxon>Papilionidae</taxon>
        <taxon>Papilioninae</taxon>
        <taxon>Papilio</taxon>
    </lineage>
</organism>
<name>A0A194QHS4_PAPXU</name>
<dbReference type="InterPro" id="IPR025483">
    <property type="entry name" value="Lipase_euk"/>
</dbReference>
<feature type="domain" description="Partial AB-hydrolase lipase" evidence="10">
    <location>
        <begin position="52"/>
        <end position="109"/>
    </location>
</feature>
<feature type="active site" description="Charge relay system" evidence="8">
    <location>
        <position position="362"/>
    </location>
</feature>
<keyword evidence="3 7" id="KW-0378">Hydrolase</keyword>
<keyword evidence="4 7" id="KW-0442">Lipid degradation</keyword>
<evidence type="ECO:0000256" key="1">
    <source>
        <dbReference type="ARBA" id="ARBA00010701"/>
    </source>
</evidence>
<evidence type="ECO:0000259" key="10">
    <source>
        <dbReference type="Pfam" id="PF04083"/>
    </source>
</evidence>
<feature type="active site" description="Nucleophile" evidence="8">
    <location>
        <position position="188"/>
    </location>
</feature>
<dbReference type="PANTHER" id="PTHR11005">
    <property type="entry name" value="LYSOSOMAL ACID LIPASE-RELATED"/>
    <property type="match status" value="1"/>
</dbReference>